<feature type="region of interest" description="Disordered" evidence="1">
    <location>
        <begin position="1"/>
        <end position="98"/>
    </location>
</feature>
<feature type="compositionally biased region" description="Polar residues" evidence="1">
    <location>
        <begin position="208"/>
        <end position="227"/>
    </location>
</feature>
<dbReference type="PROSITE" id="PS51788">
    <property type="entry name" value="CULT"/>
    <property type="match status" value="1"/>
</dbReference>
<dbReference type="FunFam" id="2.170.150.20:FF:000007">
    <property type="entry name" value="Protein cereblon"/>
    <property type="match status" value="1"/>
</dbReference>
<dbReference type="InterPro" id="IPR034750">
    <property type="entry name" value="CULT"/>
</dbReference>
<dbReference type="CDD" id="cd15777">
    <property type="entry name" value="CRBN_C_like"/>
    <property type="match status" value="1"/>
</dbReference>
<dbReference type="AlphaFoldDB" id="A0ABD3NUS1"/>
<dbReference type="Gene3D" id="1.20.58.1480">
    <property type="match status" value="1"/>
</dbReference>
<feature type="region of interest" description="Disordered" evidence="1">
    <location>
        <begin position="144"/>
        <end position="244"/>
    </location>
</feature>
<accession>A0ABD3NUS1</accession>
<dbReference type="EMBL" id="JABMIG020000398">
    <property type="protein sequence ID" value="KAL3779236.1"/>
    <property type="molecule type" value="Genomic_DNA"/>
</dbReference>
<evidence type="ECO:0000259" key="2">
    <source>
        <dbReference type="PROSITE" id="PS51788"/>
    </source>
</evidence>
<dbReference type="Proteomes" id="UP001516023">
    <property type="component" value="Unassembled WGS sequence"/>
</dbReference>
<dbReference type="Pfam" id="PF02190">
    <property type="entry name" value="LON_substr_bdg"/>
    <property type="match status" value="1"/>
</dbReference>
<evidence type="ECO:0000256" key="1">
    <source>
        <dbReference type="SAM" id="MobiDB-lite"/>
    </source>
</evidence>
<comment type="caution">
    <text evidence="3">The sequence shown here is derived from an EMBL/GenBank/DDBJ whole genome shotgun (WGS) entry which is preliminary data.</text>
</comment>
<protein>
    <recommendedName>
        <fullName evidence="2">CULT domain-containing protein</fullName>
    </recommendedName>
</protein>
<feature type="region of interest" description="Disordered" evidence="1">
    <location>
        <begin position="551"/>
        <end position="587"/>
    </location>
</feature>
<gene>
    <name evidence="3" type="ORF">HJC23_010883</name>
</gene>
<name>A0ABD3NUS1_9STRA</name>
<keyword evidence="4" id="KW-1185">Reference proteome</keyword>
<evidence type="ECO:0000313" key="3">
    <source>
        <dbReference type="EMBL" id="KAL3779236.1"/>
    </source>
</evidence>
<feature type="compositionally biased region" description="Basic and acidic residues" evidence="1">
    <location>
        <begin position="152"/>
        <end position="165"/>
    </location>
</feature>
<feature type="compositionally biased region" description="Basic and acidic residues" evidence="1">
    <location>
        <begin position="20"/>
        <end position="41"/>
    </location>
</feature>
<proteinExistence type="predicted"/>
<sequence>MEEKTKSDITPSSIAGEESEPSHQSEQSDRSSSRSLQENENHSPSNNDDVEGGDSHDDSSSGSLTNNDENSDGSDEMQYVVLNDEDDDEGESERRDNVRRLYRRRLTLDPLSDIFHEQNLIRMARGDGEEDDLNMDLDRDHAADGGTIFGRRQSELDAENGRDDYTDNNNDPPRQARDHPYLPTPQPLYPEGWIPAGRHRLRQRDTDSGSIDNLHSSNDDMVSSSDPQFGGTGDQTSSQDDFIPPPPNTVLSPTPTTISQHYTTIPTLTILPILEIDNVVLFPGSTLPLRLRNSWVEYLGNLIDDAIGLYGSHKEGLTNANEVRIGILPRIKRRTKRHPREAGAQTGRWRVELIRRGVAPLRRPRRIRETPGQVRRGSETEASNEQAGARVREEDASAESPILNRPGQFASEQEEDHEDNIFHSSSQRLVQHRDPLIGRVGTMATITFTHEETLSNPVEASAESNRVGRQSSMVWRRHIGELVVTALGTTRFRIVDSTKDASTLGRRHQNAVETGVPLYTVEEIGDGNVAFPQNWLVQRPGDLKSPVVIPASKDKSYQNSGKCENETAETRAGEKSTSEHDPTHNGAVHYSKASHNSSIFNLSIRSATPAIAFRTLWPWRTSQQICTLLQETEAFQGIHSALPTAAGVQVIEATDEDSRIHTTVVRVLDNSAFVNWLGSNLPLDQNDRLDILEMASVVEQLRYILRKIRGITQPLLRCKYCGTVVAKMSDVFTVGGAEGTTGAYVNEYGVVHQTVTVRKVDSRGIIAVGIAETKDSWFPGYSWTIAHCCICHSHLGWKFCNVRKRSSPGEEAEEDPERPRLFWGLSSVTSEESVEPQRLVRSRGIFDWMHDANVTWGDPPTIFGIS</sequence>
<dbReference type="InterPro" id="IPR003111">
    <property type="entry name" value="Lon_prtase_N"/>
</dbReference>
<organism evidence="3 4">
    <name type="scientific">Cyclotella cryptica</name>
    <dbReference type="NCBI Taxonomy" id="29204"/>
    <lineage>
        <taxon>Eukaryota</taxon>
        <taxon>Sar</taxon>
        <taxon>Stramenopiles</taxon>
        <taxon>Ochrophyta</taxon>
        <taxon>Bacillariophyta</taxon>
        <taxon>Coscinodiscophyceae</taxon>
        <taxon>Thalassiosirophycidae</taxon>
        <taxon>Stephanodiscales</taxon>
        <taxon>Stephanodiscaceae</taxon>
        <taxon>Cyclotella</taxon>
    </lineage>
</organism>
<feature type="compositionally biased region" description="Basic and acidic residues" evidence="1">
    <location>
        <begin position="563"/>
        <end position="583"/>
    </location>
</feature>
<feature type="domain" description="CULT" evidence="2">
    <location>
        <begin position="713"/>
        <end position="834"/>
    </location>
</feature>
<reference evidence="3 4" key="1">
    <citation type="journal article" date="2020" name="G3 (Bethesda)">
        <title>Improved Reference Genome for Cyclotella cryptica CCMP332, a Model for Cell Wall Morphogenesis, Salinity Adaptation, and Lipid Production in Diatoms (Bacillariophyta).</title>
        <authorList>
            <person name="Roberts W.R."/>
            <person name="Downey K.M."/>
            <person name="Ruck E.C."/>
            <person name="Traller J.C."/>
            <person name="Alverson A.J."/>
        </authorList>
    </citation>
    <scope>NUCLEOTIDE SEQUENCE [LARGE SCALE GENOMIC DNA]</scope>
    <source>
        <strain evidence="3 4">CCMP332</strain>
    </source>
</reference>
<dbReference type="Gene3D" id="2.170.150.20">
    <property type="entry name" value="Peptide methionine sulfoxide reductase"/>
    <property type="match status" value="1"/>
</dbReference>
<evidence type="ECO:0000313" key="4">
    <source>
        <dbReference type="Proteomes" id="UP001516023"/>
    </source>
</evidence>
<feature type="region of interest" description="Disordered" evidence="1">
    <location>
        <begin position="365"/>
        <end position="418"/>
    </location>
</feature>